<proteinExistence type="predicted"/>
<keyword evidence="2" id="KW-1185">Reference proteome</keyword>
<dbReference type="Proteomes" id="UP000287361">
    <property type="component" value="Unassembled WGS sequence"/>
</dbReference>
<evidence type="ECO:0000313" key="2">
    <source>
        <dbReference type="Proteomes" id="UP000287361"/>
    </source>
</evidence>
<gene>
    <name evidence="1" type="ORF">KGMB03357_02670</name>
</gene>
<reference evidence="1 2" key="1">
    <citation type="submission" date="2018-10" db="EMBL/GenBank/DDBJ databases">
        <title>Draft Genome Sequence of Anaerotignum sp. KCTC 15736.</title>
        <authorList>
            <person name="Choi S.H."/>
            <person name="Kim J.S."/>
            <person name="Kang S.W."/>
            <person name="Lee J.S."/>
            <person name="Park S.H."/>
        </authorList>
    </citation>
    <scope>NUCLEOTIDE SEQUENCE [LARGE SCALE GENOMIC DNA]</scope>
    <source>
        <strain evidence="1 2">KCTC 15736</strain>
    </source>
</reference>
<dbReference type="EMBL" id="BHVZ01000001">
    <property type="protein sequence ID" value="GCB28606.1"/>
    <property type="molecule type" value="Genomic_DNA"/>
</dbReference>
<protein>
    <submittedName>
        <fullName evidence="1">Uncharacterized protein</fullName>
    </submittedName>
</protein>
<organism evidence="1 2">
    <name type="scientific">Anaerotignum faecicola</name>
    <dbReference type="NCBI Taxonomy" id="2358141"/>
    <lineage>
        <taxon>Bacteria</taxon>
        <taxon>Bacillati</taxon>
        <taxon>Bacillota</taxon>
        <taxon>Clostridia</taxon>
        <taxon>Lachnospirales</taxon>
        <taxon>Anaerotignaceae</taxon>
        <taxon>Anaerotignum</taxon>
    </lineage>
</organism>
<sequence length="113" mass="12846">MFIMKTESPCSGCESAKAAEETAVFPHKSRKIGKIEYLYPNDRDTFLLEKRTIEGDFILQCAEKCAYLADLSEFLTKSQKMSKKSQIAVDGIAFAYYNLCVLERETRAEKCPL</sequence>
<evidence type="ECO:0000313" key="1">
    <source>
        <dbReference type="EMBL" id="GCB28606.1"/>
    </source>
</evidence>
<accession>A0A401LAP6</accession>
<name>A0A401LAP6_9FIRM</name>
<comment type="caution">
    <text evidence="1">The sequence shown here is derived from an EMBL/GenBank/DDBJ whole genome shotgun (WGS) entry which is preliminary data.</text>
</comment>
<dbReference type="AlphaFoldDB" id="A0A401LAP6"/>